<dbReference type="Proteomes" id="UP000257109">
    <property type="component" value="Unassembled WGS sequence"/>
</dbReference>
<feature type="compositionally biased region" description="Basic and acidic residues" evidence="1">
    <location>
        <begin position="56"/>
        <end position="65"/>
    </location>
</feature>
<proteinExistence type="predicted"/>
<dbReference type="EMBL" id="QJKJ01003569">
    <property type="protein sequence ID" value="RDX97802.1"/>
    <property type="molecule type" value="Genomic_DNA"/>
</dbReference>
<evidence type="ECO:0000313" key="2">
    <source>
        <dbReference type="EMBL" id="RDX97802.1"/>
    </source>
</evidence>
<reference evidence="2" key="1">
    <citation type="submission" date="2018-05" db="EMBL/GenBank/DDBJ databases">
        <title>Draft genome of Mucuna pruriens seed.</title>
        <authorList>
            <person name="Nnadi N.E."/>
            <person name="Vos R."/>
            <person name="Hasami M.H."/>
            <person name="Devisetty U.K."/>
            <person name="Aguiy J.C."/>
        </authorList>
    </citation>
    <scope>NUCLEOTIDE SEQUENCE [LARGE SCALE GENOMIC DNA]</scope>
    <source>
        <strain evidence="2">JCA_2017</strain>
    </source>
</reference>
<sequence>MSGEEGEWDVDLKLFIKAIQEQFKALNARLDDLQSTPRYRSPTSRNNDEEEEEEYLDGRNNENEKRRRKGESRRDNYLSNIKMTILALKGKNDIELYLEWERKDEHDYYKEMEISMIRANVEEDREATMPRFIGGLKKEISDMVEL</sequence>
<feature type="region of interest" description="Disordered" evidence="1">
    <location>
        <begin position="30"/>
        <end position="73"/>
    </location>
</feature>
<organism evidence="2 3">
    <name type="scientific">Mucuna pruriens</name>
    <name type="common">Velvet bean</name>
    <name type="synonym">Dolichos pruriens</name>
    <dbReference type="NCBI Taxonomy" id="157652"/>
    <lineage>
        <taxon>Eukaryota</taxon>
        <taxon>Viridiplantae</taxon>
        <taxon>Streptophyta</taxon>
        <taxon>Embryophyta</taxon>
        <taxon>Tracheophyta</taxon>
        <taxon>Spermatophyta</taxon>
        <taxon>Magnoliopsida</taxon>
        <taxon>eudicotyledons</taxon>
        <taxon>Gunneridae</taxon>
        <taxon>Pentapetalae</taxon>
        <taxon>rosids</taxon>
        <taxon>fabids</taxon>
        <taxon>Fabales</taxon>
        <taxon>Fabaceae</taxon>
        <taxon>Papilionoideae</taxon>
        <taxon>50 kb inversion clade</taxon>
        <taxon>NPAAA clade</taxon>
        <taxon>indigoferoid/millettioid clade</taxon>
        <taxon>Phaseoleae</taxon>
        <taxon>Mucuna</taxon>
    </lineage>
</organism>
<dbReference type="OrthoDB" id="1731207at2759"/>
<dbReference type="AlphaFoldDB" id="A0A371H4Q6"/>
<feature type="non-terminal residue" evidence="2">
    <location>
        <position position="1"/>
    </location>
</feature>
<evidence type="ECO:0000313" key="3">
    <source>
        <dbReference type="Proteomes" id="UP000257109"/>
    </source>
</evidence>
<feature type="compositionally biased region" description="Polar residues" evidence="1">
    <location>
        <begin position="33"/>
        <end position="45"/>
    </location>
</feature>
<comment type="caution">
    <text evidence="2">The sequence shown here is derived from an EMBL/GenBank/DDBJ whole genome shotgun (WGS) entry which is preliminary data.</text>
</comment>
<evidence type="ECO:0000256" key="1">
    <source>
        <dbReference type="SAM" id="MobiDB-lite"/>
    </source>
</evidence>
<dbReference type="PANTHER" id="PTHR35046:SF9">
    <property type="entry name" value="RNA-DIRECTED DNA POLYMERASE"/>
    <property type="match status" value="1"/>
</dbReference>
<keyword evidence="3" id="KW-1185">Reference proteome</keyword>
<dbReference type="PANTHER" id="PTHR35046">
    <property type="entry name" value="ZINC KNUCKLE (CCHC-TYPE) FAMILY PROTEIN"/>
    <property type="match status" value="1"/>
</dbReference>
<gene>
    <name evidence="2" type="ORF">CR513_19375</name>
</gene>
<protein>
    <submittedName>
        <fullName evidence="2">Uncharacterized protein</fullName>
    </submittedName>
</protein>
<accession>A0A371H4Q6</accession>
<name>A0A371H4Q6_MUCPR</name>